<name>A0A8H6JE38_9PEZI</name>
<keyword evidence="3" id="KW-1185">Reference proteome</keyword>
<feature type="compositionally biased region" description="Polar residues" evidence="1">
    <location>
        <begin position="180"/>
        <end position="193"/>
    </location>
</feature>
<organism evidence="2 3">
    <name type="scientific">Colletotrichum sojae</name>
    <dbReference type="NCBI Taxonomy" id="2175907"/>
    <lineage>
        <taxon>Eukaryota</taxon>
        <taxon>Fungi</taxon>
        <taxon>Dikarya</taxon>
        <taxon>Ascomycota</taxon>
        <taxon>Pezizomycotina</taxon>
        <taxon>Sordariomycetes</taxon>
        <taxon>Hypocreomycetidae</taxon>
        <taxon>Glomerellales</taxon>
        <taxon>Glomerellaceae</taxon>
        <taxon>Colletotrichum</taxon>
        <taxon>Colletotrichum orchidearum species complex</taxon>
    </lineage>
</organism>
<protein>
    <submittedName>
        <fullName evidence="2">Uncharacterized protein</fullName>
    </submittedName>
</protein>
<reference evidence="2 3" key="1">
    <citation type="journal article" date="2020" name="Phytopathology">
        <title>Genome Sequence Resources of Colletotrichum truncatum, C. plurivorum, C. musicola, and C. sojae: Four Species Pathogenic to Soybean (Glycine max).</title>
        <authorList>
            <person name="Rogerio F."/>
            <person name="Boufleur T.R."/>
            <person name="Ciampi-Guillardi M."/>
            <person name="Sukno S.A."/>
            <person name="Thon M.R."/>
            <person name="Massola Junior N.S."/>
            <person name="Baroncelli R."/>
        </authorList>
    </citation>
    <scope>NUCLEOTIDE SEQUENCE [LARGE SCALE GENOMIC DNA]</scope>
    <source>
        <strain evidence="2 3">LFN0009</strain>
    </source>
</reference>
<gene>
    <name evidence="2" type="ORF">CSOJ01_05825</name>
</gene>
<evidence type="ECO:0000256" key="1">
    <source>
        <dbReference type="SAM" id="MobiDB-lite"/>
    </source>
</evidence>
<sequence length="300" mass="33289">MQQSSSFREGDILPEIKPSEDQQRNRGVLGRERGARHAERWEIRAAQCVVTAVLPSPLDPVRQHCLIFVRSDNDLFLTLRMPFPGMGLFGVDETSPVSEWNRRGKEGMPGRALGRARQRAGEEHASFWDRSSPFNRSLLARAPGRDVESLMPEREREVDDSLVRKPRRFDDGSIGEVPTEPTSQASSFDSGPASSALIAGRPALERVEEEWLVGVLLDAHLEFPGDRSGWPRRPRTVPAFAEHQRCCIVGNNNTLWSGGGAILGGLEPREGVAAEPAESAEGLEGLRSGDVRRAWRRRAE</sequence>
<dbReference type="EMBL" id="WIGN01000076">
    <property type="protein sequence ID" value="KAF6811267.1"/>
    <property type="molecule type" value="Genomic_DNA"/>
</dbReference>
<dbReference type="AlphaFoldDB" id="A0A8H6JE38"/>
<feature type="region of interest" description="Disordered" evidence="1">
    <location>
        <begin position="147"/>
        <end position="195"/>
    </location>
</feature>
<comment type="caution">
    <text evidence="2">The sequence shown here is derived from an EMBL/GenBank/DDBJ whole genome shotgun (WGS) entry which is preliminary data.</text>
</comment>
<proteinExistence type="predicted"/>
<evidence type="ECO:0000313" key="3">
    <source>
        <dbReference type="Proteomes" id="UP000652219"/>
    </source>
</evidence>
<accession>A0A8H6JE38</accession>
<evidence type="ECO:0000313" key="2">
    <source>
        <dbReference type="EMBL" id="KAF6811267.1"/>
    </source>
</evidence>
<feature type="region of interest" description="Disordered" evidence="1">
    <location>
        <begin position="1"/>
        <end position="32"/>
    </location>
</feature>
<feature type="compositionally biased region" description="Basic and acidic residues" evidence="1">
    <location>
        <begin position="17"/>
        <end position="32"/>
    </location>
</feature>
<dbReference type="Proteomes" id="UP000652219">
    <property type="component" value="Unassembled WGS sequence"/>
</dbReference>
<feature type="compositionally biased region" description="Basic and acidic residues" evidence="1">
    <location>
        <begin position="147"/>
        <end position="171"/>
    </location>
</feature>